<name>A0A084TJ55_9FLAO</name>
<dbReference type="AlphaFoldDB" id="A0A084TJ55"/>
<dbReference type="CDD" id="cd03801">
    <property type="entry name" value="GT4_PimA-like"/>
    <property type="match status" value="1"/>
</dbReference>
<dbReference type="Pfam" id="PF13692">
    <property type="entry name" value="Glyco_trans_1_4"/>
    <property type="match status" value="1"/>
</dbReference>
<evidence type="ECO:0000313" key="1">
    <source>
        <dbReference type="EMBL" id="KFB00741.1"/>
    </source>
</evidence>
<gene>
    <name evidence="1" type="ORF">IA57_09805</name>
</gene>
<accession>A0A084TJ55</accession>
<dbReference type="PANTHER" id="PTHR45947:SF3">
    <property type="entry name" value="SULFOQUINOVOSYL TRANSFERASE SQD2"/>
    <property type="match status" value="1"/>
</dbReference>
<sequence length="398" mass="45125">MRKQLKIAIYTGTIPSSTFIEHLIEGVAKHHKVLLFGTIKKAVQYNNPNMTIIETPTKQFKNVWLTGIRSFRLLFKSPKLLNMAIRQALTYTTRYEQWMRFSRFVPVLLHQPHVFHLQWAKKLSRWLFLQEAYGGKVVVSLRGTHIHISPKADAALAQSYHDYFPKVDAFHAVSQDMKTEALSYGATADNVKTIYTILPDAVFNHFTPAKAVNETLNIVSVGRYHWVKGYDYALKAIKLLKAQGIQVTYTIIASKPVPEDMLFMVNDLSLEDVVVFKDHVPQDALFAYLKTFDLFLLPSLSEGIANVVLEAMAIGLPVVSTNCGGMPEVVLPNKTGWLVPIRDPEAMAQAITDMHKTPNEQLQTITQQAHDFVKTQFNAKDSIQQFLALYEAVVREHK</sequence>
<dbReference type="STRING" id="1197477.IA57_09805"/>
<reference evidence="1 2" key="1">
    <citation type="journal article" date="2014" name="Genome Announc.">
        <title>Draft Genome Sequence of the Algicidal Bacterium Mangrovimonas yunxiaonensis Strain LY01.</title>
        <authorList>
            <person name="Li Y."/>
            <person name="Zhu H."/>
            <person name="Li C."/>
            <person name="Zhang H."/>
            <person name="Chen Z."/>
            <person name="Zheng W."/>
            <person name="Xu H."/>
            <person name="Zheng T."/>
        </authorList>
    </citation>
    <scope>NUCLEOTIDE SEQUENCE [LARGE SCALE GENOMIC DNA]</scope>
    <source>
        <strain evidence="1 2">LY01</strain>
    </source>
</reference>
<reference evidence="2" key="2">
    <citation type="submission" date="2014-07" db="EMBL/GenBank/DDBJ databases">
        <title>Genome sequence of Mangrovimonas yunxiaonensis.</title>
        <authorList>
            <person name="Li Y."/>
            <person name="Zheng T."/>
        </authorList>
    </citation>
    <scope>NUCLEOTIDE SEQUENCE [LARGE SCALE GENOMIC DNA]</scope>
    <source>
        <strain evidence="2">LY01</strain>
    </source>
</reference>
<organism evidence="1 2">
    <name type="scientific">Mangrovimonas yunxiaonensis</name>
    <dbReference type="NCBI Taxonomy" id="1197477"/>
    <lineage>
        <taxon>Bacteria</taxon>
        <taxon>Pseudomonadati</taxon>
        <taxon>Bacteroidota</taxon>
        <taxon>Flavobacteriia</taxon>
        <taxon>Flavobacteriales</taxon>
        <taxon>Flavobacteriaceae</taxon>
        <taxon>Mangrovimonas</taxon>
    </lineage>
</organism>
<dbReference type="Gene3D" id="3.40.50.2000">
    <property type="entry name" value="Glycogen Phosphorylase B"/>
    <property type="match status" value="2"/>
</dbReference>
<dbReference type="InterPro" id="IPR050194">
    <property type="entry name" value="Glycosyltransferase_grp1"/>
</dbReference>
<comment type="caution">
    <text evidence="1">The sequence shown here is derived from an EMBL/GenBank/DDBJ whole genome shotgun (WGS) entry which is preliminary data.</text>
</comment>
<dbReference type="SUPFAM" id="SSF53756">
    <property type="entry name" value="UDP-Glycosyltransferase/glycogen phosphorylase"/>
    <property type="match status" value="1"/>
</dbReference>
<dbReference type="GO" id="GO:0016757">
    <property type="term" value="F:glycosyltransferase activity"/>
    <property type="evidence" value="ECO:0007669"/>
    <property type="project" value="TreeGrafter"/>
</dbReference>
<dbReference type="Proteomes" id="UP000028521">
    <property type="component" value="Unassembled WGS sequence"/>
</dbReference>
<dbReference type="eggNOG" id="COG0438">
    <property type="taxonomic scope" value="Bacteria"/>
</dbReference>
<protein>
    <submittedName>
        <fullName evidence="1">Uncharacterized protein</fullName>
    </submittedName>
</protein>
<evidence type="ECO:0000313" key="2">
    <source>
        <dbReference type="Proteomes" id="UP000028521"/>
    </source>
</evidence>
<keyword evidence="2" id="KW-1185">Reference proteome</keyword>
<dbReference type="EMBL" id="JPFK01000007">
    <property type="protein sequence ID" value="KFB00741.1"/>
    <property type="molecule type" value="Genomic_DNA"/>
</dbReference>
<proteinExistence type="predicted"/>
<dbReference type="PANTHER" id="PTHR45947">
    <property type="entry name" value="SULFOQUINOVOSYL TRANSFERASE SQD2"/>
    <property type="match status" value="1"/>
</dbReference>
<dbReference type="OrthoDB" id="832722at2"/>
<dbReference type="RefSeq" id="WP_051881031.1">
    <property type="nucleotide sequence ID" value="NZ_BMET01000006.1"/>
</dbReference>